<dbReference type="SUPFAM" id="SSF46689">
    <property type="entry name" value="Homeodomain-like"/>
    <property type="match status" value="1"/>
</dbReference>
<accession>A0A3G9JEQ3</accession>
<keyword evidence="1" id="KW-0238">DNA-binding</keyword>
<gene>
    <name evidence="2" type="primary">hlyIIR</name>
    <name evidence="2" type="ORF">Back11_57360</name>
</gene>
<dbReference type="GO" id="GO:0003677">
    <property type="term" value="F:DNA binding"/>
    <property type="evidence" value="ECO:0007669"/>
    <property type="project" value="UniProtKB-UniRule"/>
</dbReference>
<dbReference type="Gene3D" id="1.10.10.60">
    <property type="entry name" value="Homeodomain-like"/>
    <property type="match status" value="1"/>
</dbReference>
<dbReference type="GO" id="GO:0006355">
    <property type="term" value="P:regulation of DNA-templated transcription"/>
    <property type="evidence" value="ECO:0007669"/>
    <property type="project" value="UniProtKB-ARBA"/>
</dbReference>
<dbReference type="Pfam" id="PF00440">
    <property type="entry name" value="TetR_N"/>
    <property type="match status" value="1"/>
</dbReference>
<dbReference type="KEGG" id="pbk:Back11_57360"/>
<dbReference type="EMBL" id="AP019308">
    <property type="protein sequence ID" value="BBH24391.1"/>
    <property type="molecule type" value="Genomic_DNA"/>
</dbReference>
<reference evidence="2 3" key="1">
    <citation type="submission" date="2018-11" db="EMBL/GenBank/DDBJ databases">
        <title>Complete genome sequence of Paenibacillus baekrokdamisoli strain KCTC 33723.</title>
        <authorList>
            <person name="Kang S.W."/>
            <person name="Lee K.C."/>
            <person name="Kim K.K."/>
            <person name="Kim J.S."/>
            <person name="Kim D.S."/>
            <person name="Ko S.H."/>
            <person name="Yang S.H."/>
            <person name="Lee J.S."/>
        </authorList>
    </citation>
    <scope>NUCLEOTIDE SEQUENCE [LARGE SCALE GENOMIC DNA]</scope>
    <source>
        <strain evidence="2 3">KCTC 33723</strain>
    </source>
</reference>
<dbReference type="PANTHER" id="PTHR30328:SF54">
    <property type="entry name" value="HTH-TYPE TRANSCRIPTIONAL REPRESSOR SCO4008"/>
    <property type="match status" value="1"/>
</dbReference>
<dbReference type="InterPro" id="IPR036271">
    <property type="entry name" value="Tet_transcr_reg_TetR-rel_C_sf"/>
</dbReference>
<dbReference type="PROSITE" id="PS01081">
    <property type="entry name" value="HTH_TETR_1"/>
    <property type="match status" value="1"/>
</dbReference>
<evidence type="ECO:0000313" key="2">
    <source>
        <dbReference type="EMBL" id="BBH24391.1"/>
    </source>
</evidence>
<dbReference type="PANTHER" id="PTHR30328">
    <property type="entry name" value="TRANSCRIPTIONAL REPRESSOR"/>
    <property type="match status" value="1"/>
</dbReference>
<dbReference type="InterPro" id="IPR009057">
    <property type="entry name" value="Homeodomain-like_sf"/>
</dbReference>
<keyword evidence="3" id="KW-1185">Reference proteome</keyword>
<protein>
    <submittedName>
        <fullName evidence="2">TetR family transcriptional regulator</fullName>
    </submittedName>
</protein>
<dbReference type="AlphaFoldDB" id="A0A3G9JEQ3"/>
<dbReference type="Proteomes" id="UP000275368">
    <property type="component" value="Chromosome"/>
</dbReference>
<dbReference type="InterPro" id="IPR001647">
    <property type="entry name" value="HTH_TetR"/>
</dbReference>
<organism evidence="2 3">
    <name type="scientific">Paenibacillus baekrokdamisoli</name>
    <dbReference type="NCBI Taxonomy" id="1712516"/>
    <lineage>
        <taxon>Bacteria</taxon>
        <taxon>Bacillati</taxon>
        <taxon>Bacillota</taxon>
        <taxon>Bacilli</taxon>
        <taxon>Bacillales</taxon>
        <taxon>Paenibacillaceae</taxon>
        <taxon>Paenibacillus</taxon>
    </lineage>
</organism>
<dbReference type="RefSeq" id="WP_125664560.1">
    <property type="nucleotide sequence ID" value="NZ_AP019308.1"/>
</dbReference>
<dbReference type="PRINTS" id="PR00455">
    <property type="entry name" value="HTHTETR"/>
</dbReference>
<dbReference type="InterPro" id="IPR050109">
    <property type="entry name" value="HTH-type_TetR-like_transc_reg"/>
</dbReference>
<name>A0A3G9JEQ3_9BACL</name>
<dbReference type="OrthoDB" id="9789566at2"/>
<evidence type="ECO:0000256" key="1">
    <source>
        <dbReference type="ARBA" id="ARBA00023125"/>
    </source>
</evidence>
<evidence type="ECO:0000313" key="3">
    <source>
        <dbReference type="Proteomes" id="UP000275368"/>
    </source>
</evidence>
<dbReference type="PROSITE" id="PS50977">
    <property type="entry name" value="HTH_TETR_2"/>
    <property type="match status" value="1"/>
</dbReference>
<dbReference type="InterPro" id="IPR023772">
    <property type="entry name" value="DNA-bd_HTH_TetR-type_CS"/>
</dbReference>
<proteinExistence type="predicted"/>
<dbReference type="SUPFAM" id="SSF48498">
    <property type="entry name" value="Tetracyclin repressor-like, C-terminal domain"/>
    <property type="match status" value="1"/>
</dbReference>
<sequence>MTIPDNDSKMRILLAARKLFATKGFDGTTVRQICEEAGVNVALVSYHFGGKENMFPALFDSFFFPNEMIAAMDREMDPLEGLKFIISEVTRFRGKDPELISIIQQEVIMNTPRVHKIREHVVPIWNLLQHWLVEGRKHGVFHYRSLDTALMSTVGTLLFHQDSDYWKVMKVDDQVSIDEMIEDITAFILGGLQVKG</sequence>
<dbReference type="Gene3D" id="1.10.357.10">
    <property type="entry name" value="Tetracycline Repressor, domain 2"/>
    <property type="match status" value="1"/>
</dbReference>